<evidence type="ECO:0000256" key="6">
    <source>
        <dbReference type="ARBA" id="ARBA00022692"/>
    </source>
</evidence>
<evidence type="ECO:0000313" key="16">
    <source>
        <dbReference type="Proteomes" id="UP000295252"/>
    </source>
</evidence>
<dbReference type="GO" id="GO:0016020">
    <property type="term" value="C:membrane"/>
    <property type="evidence" value="ECO:0007669"/>
    <property type="project" value="UniProtKB-SubCell"/>
</dbReference>
<evidence type="ECO:0000256" key="10">
    <source>
        <dbReference type="ARBA" id="ARBA00023180"/>
    </source>
</evidence>
<dbReference type="EMBL" id="HG739847">
    <property type="protein sequence ID" value="CDP19886.1"/>
    <property type="molecule type" value="Genomic_DNA"/>
</dbReference>
<comment type="pathway">
    <text evidence="2">Glycan metabolism.</text>
</comment>
<keyword evidence="8" id="KW-1133">Transmembrane helix</keyword>
<dbReference type="PANTHER" id="PTHR31741">
    <property type="entry name" value="OS02G0726500 PROTEIN-RELATED"/>
    <property type="match status" value="1"/>
</dbReference>
<sequence>MKLWMIRATTSVMLWNCLIHDMVAIARHLNVTLIVPELDKTSFWADPSEFQDILDVKVRLNNSFRPPIFQTHTHYNKIPDPTYLTHSVRAEYLVTNKTITLIKCS</sequence>
<keyword evidence="10" id="KW-0325">Glycoprotein</keyword>
<keyword evidence="9" id="KW-0472">Membrane</keyword>
<organism evidence="15 16">
    <name type="scientific">Coffea canephora</name>
    <name type="common">Robusta coffee</name>
    <dbReference type="NCBI Taxonomy" id="49390"/>
    <lineage>
        <taxon>Eukaryota</taxon>
        <taxon>Viridiplantae</taxon>
        <taxon>Streptophyta</taxon>
        <taxon>Embryophyta</taxon>
        <taxon>Tracheophyta</taxon>
        <taxon>Spermatophyta</taxon>
        <taxon>Magnoliopsida</taxon>
        <taxon>eudicotyledons</taxon>
        <taxon>Gunneridae</taxon>
        <taxon>Pentapetalae</taxon>
        <taxon>asterids</taxon>
        <taxon>lamiids</taxon>
        <taxon>Gentianales</taxon>
        <taxon>Rubiaceae</taxon>
        <taxon>Ixoroideae</taxon>
        <taxon>Gardenieae complex</taxon>
        <taxon>Bertiereae - Coffeeae clade</taxon>
        <taxon>Coffeeae</taxon>
        <taxon>Coffea</taxon>
    </lineage>
</organism>
<dbReference type="InParanoid" id="A0A068VGN6"/>
<evidence type="ECO:0000256" key="2">
    <source>
        <dbReference type="ARBA" id="ARBA00004881"/>
    </source>
</evidence>
<keyword evidence="14" id="KW-0732">Signal</keyword>
<dbReference type="GO" id="GO:0006004">
    <property type="term" value="P:fucose metabolic process"/>
    <property type="evidence" value="ECO:0007669"/>
    <property type="project" value="UniProtKB-KW"/>
</dbReference>
<evidence type="ECO:0000256" key="9">
    <source>
        <dbReference type="ARBA" id="ARBA00023136"/>
    </source>
</evidence>
<accession>A0A068VGN6</accession>
<evidence type="ECO:0000256" key="5">
    <source>
        <dbReference type="ARBA" id="ARBA00022679"/>
    </source>
</evidence>
<evidence type="ECO:0000256" key="8">
    <source>
        <dbReference type="ARBA" id="ARBA00022989"/>
    </source>
</evidence>
<dbReference type="GO" id="GO:0005737">
    <property type="term" value="C:cytoplasm"/>
    <property type="evidence" value="ECO:0007669"/>
    <property type="project" value="TreeGrafter"/>
</dbReference>
<feature type="signal peptide" evidence="14">
    <location>
        <begin position="1"/>
        <end position="19"/>
    </location>
</feature>
<dbReference type="Gramene" id="CDP19886">
    <property type="protein sequence ID" value="CDP19886"/>
    <property type="gene ID" value="GSCOC_T00003237001"/>
</dbReference>
<dbReference type="PhylomeDB" id="A0A068VGN6"/>
<evidence type="ECO:0000256" key="3">
    <source>
        <dbReference type="ARBA" id="ARBA00007737"/>
    </source>
</evidence>
<keyword evidence="12" id="KW-0119">Carbohydrate metabolism</keyword>
<gene>
    <name evidence="15" type="ORF">GSCOC_T00003237001</name>
</gene>
<dbReference type="InterPro" id="IPR019378">
    <property type="entry name" value="GDP-Fuc_O-FucTrfase"/>
</dbReference>
<keyword evidence="11" id="KW-0294">Fucose metabolism</keyword>
<keyword evidence="7" id="KW-0735">Signal-anchor</keyword>
<evidence type="ECO:0000256" key="4">
    <source>
        <dbReference type="ARBA" id="ARBA00022676"/>
    </source>
</evidence>
<evidence type="ECO:0000313" key="15">
    <source>
        <dbReference type="EMBL" id="CDP19886.1"/>
    </source>
</evidence>
<keyword evidence="6" id="KW-0812">Transmembrane</keyword>
<protein>
    <recommendedName>
        <fullName evidence="13">O-fucosyltransferase family protein</fullName>
    </recommendedName>
</protein>
<evidence type="ECO:0000256" key="1">
    <source>
        <dbReference type="ARBA" id="ARBA00004606"/>
    </source>
</evidence>
<proteinExistence type="inferred from homology"/>
<evidence type="ECO:0000256" key="7">
    <source>
        <dbReference type="ARBA" id="ARBA00022968"/>
    </source>
</evidence>
<comment type="similarity">
    <text evidence="3">Belongs to the glycosyltransferase GT106 family.</text>
</comment>
<comment type="subcellular location">
    <subcellularLocation>
        <location evidence="1">Membrane</location>
        <topology evidence="1">Single-pass type II membrane protein</topology>
    </subcellularLocation>
</comment>
<dbReference type="Pfam" id="PF10250">
    <property type="entry name" value="O-FucT"/>
    <property type="match status" value="1"/>
</dbReference>
<dbReference type="GO" id="GO:0016757">
    <property type="term" value="F:glycosyltransferase activity"/>
    <property type="evidence" value="ECO:0007669"/>
    <property type="project" value="UniProtKB-KW"/>
</dbReference>
<keyword evidence="16" id="KW-1185">Reference proteome</keyword>
<dbReference type="AlphaFoldDB" id="A0A068VGN6"/>
<name>A0A068VGN6_COFCA</name>
<keyword evidence="5" id="KW-0808">Transferase</keyword>
<dbReference type="STRING" id="49390.A0A068VGN6"/>
<reference evidence="16" key="1">
    <citation type="journal article" date="2014" name="Science">
        <title>The coffee genome provides insight into the convergent evolution of caffeine biosynthesis.</title>
        <authorList>
            <person name="Denoeud F."/>
            <person name="Carretero-Paulet L."/>
            <person name="Dereeper A."/>
            <person name="Droc G."/>
            <person name="Guyot R."/>
            <person name="Pietrella M."/>
            <person name="Zheng C."/>
            <person name="Alberti A."/>
            <person name="Anthony F."/>
            <person name="Aprea G."/>
            <person name="Aury J.M."/>
            <person name="Bento P."/>
            <person name="Bernard M."/>
            <person name="Bocs S."/>
            <person name="Campa C."/>
            <person name="Cenci A."/>
            <person name="Combes M.C."/>
            <person name="Crouzillat D."/>
            <person name="Da Silva C."/>
            <person name="Daddiego L."/>
            <person name="De Bellis F."/>
            <person name="Dussert S."/>
            <person name="Garsmeur O."/>
            <person name="Gayraud T."/>
            <person name="Guignon V."/>
            <person name="Jahn K."/>
            <person name="Jamilloux V."/>
            <person name="Joet T."/>
            <person name="Labadie K."/>
            <person name="Lan T."/>
            <person name="Leclercq J."/>
            <person name="Lepelley M."/>
            <person name="Leroy T."/>
            <person name="Li L.T."/>
            <person name="Librado P."/>
            <person name="Lopez L."/>
            <person name="Munoz A."/>
            <person name="Noel B."/>
            <person name="Pallavicini A."/>
            <person name="Perrotta G."/>
            <person name="Poncet V."/>
            <person name="Pot D."/>
            <person name="Priyono X."/>
            <person name="Rigoreau M."/>
            <person name="Rouard M."/>
            <person name="Rozas J."/>
            <person name="Tranchant-Dubreuil C."/>
            <person name="VanBuren R."/>
            <person name="Zhang Q."/>
            <person name="Andrade A.C."/>
            <person name="Argout X."/>
            <person name="Bertrand B."/>
            <person name="de Kochko A."/>
            <person name="Graziosi G."/>
            <person name="Henry R.J."/>
            <person name="Jayarama X."/>
            <person name="Ming R."/>
            <person name="Nagai C."/>
            <person name="Rounsley S."/>
            <person name="Sankoff D."/>
            <person name="Giuliano G."/>
            <person name="Albert V.A."/>
            <person name="Wincker P."/>
            <person name="Lashermes P."/>
        </authorList>
    </citation>
    <scope>NUCLEOTIDE SEQUENCE [LARGE SCALE GENOMIC DNA]</scope>
    <source>
        <strain evidence="16">cv. DH200-94</strain>
    </source>
</reference>
<feature type="chain" id="PRO_5001658635" description="O-fucosyltransferase family protein" evidence="14">
    <location>
        <begin position="20"/>
        <end position="105"/>
    </location>
</feature>
<evidence type="ECO:0000256" key="14">
    <source>
        <dbReference type="SAM" id="SignalP"/>
    </source>
</evidence>
<keyword evidence="4" id="KW-0328">Glycosyltransferase</keyword>
<dbReference type="PANTHER" id="PTHR31741:SF3">
    <property type="entry name" value="O-FUCOSYLTRANSFERASE FAMILY PROTEIN"/>
    <property type="match status" value="1"/>
</dbReference>
<dbReference type="OrthoDB" id="1714265at2759"/>
<evidence type="ECO:0000256" key="11">
    <source>
        <dbReference type="ARBA" id="ARBA00023253"/>
    </source>
</evidence>
<dbReference type="Proteomes" id="UP000295252">
    <property type="component" value="Unassembled WGS sequence"/>
</dbReference>
<evidence type="ECO:0000256" key="12">
    <source>
        <dbReference type="ARBA" id="ARBA00023277"/>
    </source>
</evidence>
<evidence type="ECO:0000256" key="13">
    <source>
        <dbReference type="ARBA" id="ARBA00030350"/>
    </source>
</evidence>